<evidence type="ECO:0000256" key="11">
    <source>
        <dbReference type="PIRSR" id="PIRSR604469-1"/>
    </source>
</evidence>
<keyword evidence="7" id="KW-0378">Hydrolase</keyword>
<dbReference type="GO" id="GO:0036424">
    <property type="term" value="F:L-phosphoserine phosphatase activity"/>
    <property type="evidence" value="ECO:0007669"/>
    <property type="project" value="InterPro"/>
</dbReference>
<evidence type="ECO:0000256" key="9">
    <source>
        <dbReference type="ARBA" id="ARBA00023299"/>
    </source>
</evidence>
<dbReference type="InterPro" id="IPR036412">
    <property type="entry name" value="HAD-like_sf"/>
</dbReference>
<sequence>MSVECVITGVAHRAGSEYVAVTKVEENLIQQLAKFGGKFEQNLEKGSQGIKWLSEGKSFDVYVKVNEGGLDELKRAVSSFEARFAGVDLIVQLDNEYRKNKQLFVFDMDSTLIYQEVIEMIAAYADVESQVKEITDRAMNNEIDFAQSLRERVKLLKGIETKHLYDEIKPRLRVTKGVPELSRALKSQGCKLAVLSGGFIPFANHIKETLNFDYALANTLGVEVVEGNKEQLSGEALGDIVDGVRKAETLVSLASQYNCPIESTVMVGDGGNDLKAMEAAGFGIAWNAKPKVQEQAPCKLNSDTMLDVLYILGYTEKEIEKMIAN</sequence>
<comment type="similarity">
    <text evidence="3">Belongs to the HAD-like hydrolase superfamily. SerB family.</text>
</comment>
<dbReference type="SFLD" id="SFLDG01136">
    <property type="entry name" value="C1.6:_Phosphoserine_Phosphatas"/>
    <property type="match status" value="1"/>
</dbReference>
<comment type="cofactor">
    <cofactor evidence="1">
        <name>Mg(2+)</name>
        <dbReference type="ChEBI" id="CHEBI:18420"/>
    </cofactor>
</comment>
<proteinExistence type="inferred from homology"/>
<dbReference type="SFLD" id="SFLDS00003">
    <property type="entry name" value="Haloacid_Dehalogenase"/>
    <property type="match status" value="1"/>
</dbReference>
<dbReference type="NCBIfam" id="TIGR01488">
    <property type="entry name" value="HAD-SF-IB"/>
    <property type="match status" value="1"/>
</dbReference>
<evidence type="ECO:0000313" key="13">
    <source>
        <dbReference type="Proteomes" id="UP000031516"/>
    </source>
</evidence>
<dbReference type="InterPro" id="IPR004469">
    <property type="entry name" value="PSP"/>
</dbReference>
<dbReference type="GO" id="GO:0000287">
    <property type="term" value="F:magnesium ion binding"/>
    <property type="evidence" value="ECO:0007669"/>
    <property type="project" value="TreeGrafter"/>
</dbReference>
<feature type="active site" description="Nucleophile" evidence="11">
    <location>
        <position position="107"/>
    </location>
</feature>
<dbReference type="PANTHER" id="PTHR43344">
    <property type="entry name" value="PHOSPHOSERINE PHOSPHATASE"/>
    <property type="match status" value="1"/>
</dbReference>
<evidence type="ECO:0000256" key="6">
    <source>
        <dbReference type="ARBA" id="ARBA00022723"/>
    </source>
</evidence>
<dbReference type="Gene3D" id="3.40.50.1000">
    <property type="entry name" value="HAD superfamily/HAD-like"/>
    <property type="match status" value="1"/>
</dbReference>
<dbReference type="InterPro" id="IPR023214">
    <property type="entry name" value="HAD_sf"/>
</dbReference>
<evidence type="ECO:0000256" key="8">
    <source>
        <dbReference type="ARBA" id="ARBA00022842"/>
    </source>
</evidence>
<dbReference type="GO" id="GO:0006564">
    <property type="term" value="P:L-serine biosynthetic process"/>
    <property type="evidence" value="ECO:0007669"/>
    <property type="project" value="UniProtKB-KW"/>
</dbReference>
<dbReference type="OrthoDB" id="27226at2759"/>
<name>A0A0A8L9N1_9SACH</name>
<dbReference type="PANTHER" id="PTHR43344:SF2">
    <property type="entry name" value="PHOSPHOSERINE PHOSPHATASE"/>
    <property type="match status" value="1"/>
</dbReference>
<organism evidence="12 13">
    <name type="scientific">Kluyveromyces dobzhanskii CBS 2104</name>
    <dbReference type="NCBI Taxonomy" id="1427455"/>
    <lineage>
        <taxon>Eukaryota</taxon>
        <taxon>Fungi</taxon>
        <taxon>Dikarya</taxon>
        <taxon>Ascomycota</taxon>
        <taxon>Saccharomycotina</taxon>
        <taxon>Saccharomycetes</taxon>
        <taxon>Saccharomycetales</taxon>
        <taxon>Saccharomycetaceae</taxon>
        <taxon>Kluyveromyces</taxon>
    </lineage>
</organism>
<dbReference type="Pfam" id="PF00702">
    <property type="entry name" value="Hydrolase"/>
    <property type="match status" value="1"/>
</dbReference>
<comment type="caution">
    <text evidence="12">The sequence shown here is derived from an EMBL/GenBank/DDBJ whole genome shotgun (WGS) entry which is preliminary data.</text>
</comment>
<protein>
    <recommendedName>
        <fullName evidence="4">phosphoserine phosphatase</fullName>
        <ecNumber evidence="4">3.1.3.3</ecNumber>
    </recommendedName>
    <alternativeName>
        <fullName evidence="10">O-phosphoserine phosphohydrolase</fullName>
    </alternativeName>
</protein>
<keyword evidence="8" id="KW-0460">Magnesium</keyword>
<keyword evidence="6" id="KW-0479">Metal-binding</keyword>
<evidence type="ECO:0000256" key="10">
    <source>
        <dbReference type="ARBA" id="ARBA00031693"/>
    </source>
</evidence>
<dbReference type="SFLD" id="SFLDG01137">
    <property type="entry name" value="C1.6.1:_Phosphoserine_Phosphat"/>
    <property type="match status" value="1"/>
</dbReference>
<accession>A0A0A8L9N1</accession>
<dbReference type="Proteomes" id="UP000031516">
    <property type="component" value="Unassembled WGS sequence"/>
</dbReference>
<gene>
    <name evidence="12" type="ORF">KLDO_g3064</name>
</gene>
<keyword evidence="9" id="KW-0718">Serine biosynthesis</keyword>
<evidence type="ECO:0000256" key="2">
    <source>
        <dbReference type="ARBA" id="ARBA00005135"/>
    </source>
</evidence>
<dbReference type="NCBIfam" id="TIGR00338">
    <property type="entry name" value="serB"/>
    <property type="match status" value="1"/>
</dbReference>
<dbReference type="EMBL" id="CCBQ010000040">
    <property type="protein sequence ID" value="CDO94808.1"/>
    <property type="molecule type" value="Genomic_DNA"/>
</dbReference>
<dbReference type="SUPFAM" id="SSF56784">
    <property type="entry name" value="HAD-like"/>
    <property type="match status" value="1"/>
</dbReference>
<evidence type="ECO:0000256" key="7">
    <source>
        <dbReference type="ARBA" id="ARBA00022801"/>
    </source>
</evidence>
<evidence type="ECO:0000256" key="4">
    <source>
        <dbReference type="ARBA" id="ARBA00012640"/>
    </source>
</evidence>
<dbReference type="UniPathway" id="UPA00135">
    <property type="reaction ID" value="UER00198"/>
</dbReference>
<feature type="active site" description="Proton donor" evidence="11">
    <location>
        <position position="109"/>
    </location>
</feature>
<evidence type="ECO:0000256" key="3">
    <source>
        <dbReference type="ARBA" id="ARBA00009184"/>
    </source>
</evidence>
<dbReference type="GO" id="GO:0005737">
    <property type="term" value="C:cytoplasm"/>
    <property type="evidence" value="ECO:0007669"/>
    <property type="project" value="TreeGrafter"/>
</dbReference>
<dbReference type="SFLD" id="SFLDG01129">
    <property type="entry name" value="C1.5:_HAD__Beta-PGM__Phosphata"/>
    <property type="match status" value="1"/>
</dbReference>
<comment type="pathway">
    <text evidence="2">Amino-acid biosynthesis; L-serine biosynthesis; L-serine from 3-phospho-D-glycerate: step 3/3.</text>
</comment>
<reference evidence="12 13" key="1">
    <citation type="submission" date="2014-03" db="EMBL/GenBank/DDBJ databases">
        <title>The genome of Kluyveromyces dobzhanskii.</title>
        <authorList>
            <person name="Nystedt B."/>
            <person name="Astrom S."/>
        </authorList>
    </citation>
    <scope>NUCLEOTIDE SEQUENCE [LARGE SCALE GENOMIC DNA]</scope>
    <source>
        <strain evidence="12 13">CBS 2104</strain>
    </source>
</reference>
<dbReference type="AlphaFoldDB" id="A0A0A8L9N1"/>
<keyword evidence="5" id="KW-0028">Amino-acid biosynthesis</keyword>
<evidence type="ECO:0000256" key="1">
    <source>
        <dbReference type="ARBA" id="ARBA00001946"/>
    </source>
</evidence>
<keyword evidence="13" id="KW-1185">Reference proteome</keyword>
<dbReference type="InterPro" id="IPR050582">
    <property type="entry name" value="HAD-like_SerB"/>
</dbReference>
<evidence type="ECO:0000313" key="12">
    <source>
        <dbReference type="EMBL" id="CDO94808.1"/>
    </source>
</evidence>
<dbReference type="EC" id="3.1.3.3" evidence="4"/>
<evidence type="ECO:0000256" key="5">
    <source>
        <dbReference type="ARBA" id="ARBA00022605"/>
    </source>
</evidence>
<dbReference type="SFLD" id="SFLDF00029">
    <property type="entry name" value="phosphoserine_phosphatase"/>
    <property type="match status" value="1"/>
</dbReference>